<gene>
    <name evidence="1" type="ORF">ARMSODRAFT_66359</name>
</gene>
<accession>A0A2H3C4Y9</accession>
<evidence type="ECO:0000313" key="2">
    <source>
        <dbReference type="Proteomes" id="UP000218334"/>
    </source>
</evidence>
<dbReference type="EMBL" id="KZ293424">
    <property type="protein sequence ID" value="PBK71183.1"/>
    <property type="molecule type" value="Genomic_DNA"/>
</dbReference>
<keyword evidence="2" id="KW-1185">Reference proteome</keyword>
<dbReference type="AlphaFoldDB" id="A0A2H3C4Y9"/>
<organism evidence="1 2">
    <name type="scientific">Armillaria solidipes</name>
    <dbReference type="NCBI Taxonomy" id="1076256"/>
    <lineage>
        <taxon>Eukaryota</taxon>
        <taxon>Fungi</taxon>
        <taxon>Dikarya</taxon>
        <taxon>Basidiomycota</taxon>
        <taxon>Agaricomycotina</taxon>
        <taxon>Agaricomycetes</taxon>
        <taxon>Agaricomycetidae</taxon>
        <taxon>Agaricales</taxon>
        <taxon>Marasmiineae</taxon>
        <taxon>Physalacriaceae</taxon>
        <taxon>Armillaria</taxon>
    </lineage>
</organism>
<protein>
    <submittedName>
        <fullName evidence="1">Uncharacterized protein</fullName>
    </submittedName>
</protein>
<proteinExistence type="predicted"/>
<sequence length="80" mass="9372">MNSARFSFTQFSCLCFRVFRTSFASPVISTQEACFGFDRADPRNFLDWWNIYHPIQPKERKSAEKILMLPTQQVFLSTLA</sequence>
<name>A0A2H3C4Y9_9AGAR</name>
<reference evidence="2" key="1">
    <citation type="journal article" date="2017" name="Nat. Ecol. Evol.">
        <title>Genome expansion and lineage-specific genetic innovations in the forest pathogenic fungi Armillaria.</title>
        <authorList>
            <person name="Sipos G."/>
            <person name="Prasanna A.N."/>
            <person name="Walter M.C."/>
            <person name="O'Connor E."/>
            <person name="Balint B."/>
            <person name="Krizsan K."/>
            <person name="Kiss B."/>
            <person name="Hess J."/>
            <person name="Varga T."/>
            <person name="Slot J."/>
            <person name="Riley R."/>
            <person name="Boka B."/>
            <person name="Rigling D."/>
            <person name="Barry K."/>
            <person name="Lee J."/>
            <person name="Mihaltcheva S."/>
            <person name="LaButti K."/>
            <person name="Lipzen A."/>
            <person name="Waldron R."/>
            <person name="Moloney N.M."/>
            <person name="Sperisen C."/>
            <person name="Kredics L."/>
            <person name="Vagvoelgyi C."/>
            <person name="Patrignani A."/>
            <person name="Fitzpatrick D."/>
            <person name="Nagy I."/>
            <person name="Doyle S."/>
            <person name="Anderson J.B."/>
            <person name="Grigoriev I.V."/>
            <person name="Gueldener U."/>
            <person name="Muensterkoetter M."/>
            <person name="Nagy L.G."/>
        </authorList>
    </citation>
    <scope>NUCLEOTIDE SEQUENCE [LARGE SCALE GENOMIC DNA]</scope>
    <source>
        <strain evidence="2">28-4</strain>
    </source>
</reference>
<evidence type="ECO:0000313" key="1">
    <source>
        <dbReference type="EMBL" id="PBK71183.1"/>
    </source>
</evidence>
<dbReference type="Proteomes" id="UP000218334">
    <property type="component" value="Unassembled WGS sequence"/>
</dbReference>